<dbReference type="Proteomes" id="UP001418222">
    <property type="component" value="Unassembled WGS sequence"/>
</dbReference>
<protein>
    <recommendedName>
        <fullName evidence="4">C2H2-type domain-containing protein</fullName>
    </recommendedName>
</protein>
<dbReference type="EMBL" id="JBBWWQ010000015">
    <property type="protein sequence ID" value="KAK8928473.1"/>
    <property type="molecule type" value="Genomic_DNA"/>
</dbReference>
<reference evidence="2" key="2">
    <citation type="submission" date="2024-02" db="EMBL/GenBank/DDBJ databases">
        <authorList>
            <person name="Li M.-H."/>
            <person name="Liu K.-W."/>
            <person name="Li Z."/>
            <person name="Lu H.-C."/>
            <person name="Ye Q.-L."/>
            <person name="Zhang D."/>
            <person name="Wang J.-Y."/>
            <person name="Li Y.-F."/>
            <person name="Zhong Z.-M."/>
            <person name="Liu X."/>
            <person name="Yu X."/>
            <person name="Liu D.-K."/>
            <person name="Tu X.-D."/>
            <person name="Liu B."/>
            <person name="Hao Y."/>
            <person name="Liao X.-Y."/>
            <person name="Jiang Y.-T."/>
            <person name="Sun W.-H."/>
            <person name="Chen J."/>
            <person name="Ai Y."/>
            <person name="Zhai J.-W."/>
            <person name="Wu S.-S."/>
            <person name="Zhou Z."/>
            <person name="Hsiao Y.-Y."/>
            <person name="Wu W.-L."/>
            <person name="Chen Y.-Y."/>
            <person name="Lin Y.-F."/>
            <person name="Hsu J.-L."/>
            <person name="Li C.-Y."/>
            <person name="Wang Z.-W."/>
            <person name="Zhao X."/>
            <person name="Zhong W.-Y."/>
            <person name="Ma X.-K."/>
            <person name="Ma L."/>
            <person name="Huang J."/>
            <person name="Chen G.-Z."/>
            <person name="Huang M.-Z."/>
            <person name="Huang L."/>
            <person name="Peng D.-H."/>
            <person name="Luo Y.-B."/>
            <person name="Zou S.-Q."/>
            <person name="Chen S.-P."/>
            <person name="Lan S."/>
            <person name="Tsai W.-C."/>
            <person name="Van De Peer Y."/>
            <person name="Liu Z.-J."/>
        </authorList>
    </citation>
    <scope>NUCLEOTIDE SEQUENCE</scope>
    <source>
        <strain evidence="2">Lor287</strain>
        <tissue evidence="2">Leaf</tissue>
    </source>
</reference>
<organism evidence="2 3">
    <name type="scientific">Platanthera zijinensis</name>
    <dbReference type="NCBI Taxonomy" id="2320716"/>
    <lineage>
        <taxon>Eukaryota</taxon>
        <taxon>Viridiplantae</taxon>
        <taxon>Streptophyta</taxon>
        <taxon>Embryophyta</taxon>
        <taxon>Tracheophyta</taxon>
        <taxon>Spermatophyta</taxon>
        <taxon>Magnoliopsida</taxon>
        <taxon>Liliopsida</taxon>
        <taxon>Asparagales</taxon>
        <taxon>Orchidaceae</taxon>
        <taxon>Orchidoideae</taxon>
        <taxon>Orchideae</taxon>
        <taxon>Orchidinae</taxon>
        <taxon>Platanthera</taxon>
    </lineage>
</organism>
<reference evidence="2 3" key="1">
    <citation type="journal article" date="2022" name="Nat. Plants">
        <title>Genomes of leafy and leafless Platanthera orchids illuminate the evolution of mycoheterotrophy.</title>
        <authorList>
            <person name="Li M.H."/>
            <person name="Liu K.W."/>
            <person name="Li Z."/>
            <person name="Lu H.C."/>
            <person name="Ye Q.L."/>
            <person name="Zhang D."/>
            <person name="Wang J.Y."/>
            <person name="Li Y.F."/>
            <person name="Zhong Z.M."/>
            <person name="Liu X."/>
            <person name="Yu X."/>
            <person name="Liu D.K."/>
            <person name="Tu X.D."/>
            <person name="Liu B."/>
            <person name="Hao Y."/>
            <person name="Liao X.Y."/>
            <person name="Jiang Y.T."/>
            <person name="Sun W.H."/>
            <person name="Chen J."/>
            <person name="Chen Y.Q."/>
            <person name="Ai Y."/>
            <person name="Zhai J.W."/>
            <person name="Wu S.S."/>
            <person name="Zhou Z."/>
            <person name="Hsiao Y.Y."/>
            <person name="Wu W.L."/>
            <person name="Chen Y.Y."/>
            <person name="Lin Y.F."/>
            <person name="Hsu J.L."/>
            <person name="Li C.Y."/>
            <person name="Wang Z.W."/>
            <person name="Zhao X."/>
            <person name="Zhong W.Y."/>
            <person name="Ma X.K."/>
            <person name="Ma L."/>
            <person name="Huang J."/>
            <person name="Chen G.Z."/>
            <person name="Huang M.Z."/>
            <person name="Huang L."/>
            <person name="Peng D.H."/>
            <person name="Luo Y.B."/>
            <person name="Zou S.Q."/>
            <person name="Chen S.P."/>
            <person name="Lan S."/>
            <person name="Tsai W.C."/>
            <person name="Van de Peer Y."/>
            <person name="Liu Z.J."/>
        </authorList>
    </citation>
    <scope>NUCLEOTIDE SEQUENCE [LARGE SCALE GENOMIC DNA]</scope>
    <source>
        <strain evidence="2">Lor287</strain>
    </source>
</reference>
<name>A0AAP0B5N1_9ASPA</name>
<accession>A0AAP0B5N1</accession>
<dbReference type="AlphaFoldDB" id="A0AAP0B5N1"/>
<evidence type="ECO:0000313" key="2">
    <source>
        <dbReference type="EMBL" id="KAK8928818.1"/>
    </source>
</evidence>
<dbReference type="EMBL" id="JBBWWQ010000015">
    <property type="protein sequence ID" value="KAK8928818.1"/>
    <property type="molecule type" value="Genomic_DNA"/>
</dbReference>
<evidence type="ECO:0008006" key="4">
    <source>
        <dbReference type="Google" id="ProtNLM"/>
    </source>
</evidence>
<proteinExistence type="predicted"/>
<comment type="caution">
    <text evidence="2">The sequence shown here is derived from an EMBL/GenBank/DDBJ whole genome shotgun (WGS) entry which is preliminary data.</text>
</comment>
<evidence type="ECO:0000313" key="3">
    <source>
        <dbReference type="Proteomes" id="UP001418222"/>
    </source>
</evidence>
<evidence type="ECO:0000313" key="1">
    <source>
        <dbReference type="EMBL" id="KAK8928473.1"/>
    </source>
</evidence>
<gene>
    <name evidence="2" type="ORF">KSP39_PZI017889</name>
    <name evidence="1" type="ORF">KSP39_PZI017890</name>
</gene>
<keyword evidence="3" id="KW-1185">Reference proteome</keyword>
<sequence length="72" mass="8191">MQHRKVHSDEHGRPLRCPWKGCKAAFDQVGVGSHIPHKGAPRRAAVDVQRTWMRDDISLPVEFQPTSEHRVG</sequence>